<dbReference type="EMBL" id="LIBO01000146">
    <property type="protein sequence ID" value="KRO62051.1"/>
    <property type="molecule type" value="Genomic_DNA"/>
</dbReference>
<dbReference type="PANTHER" id="PTHR17224">
    <property type="entry name" value="PEPTIDYL-TRNA HYDROLASE"/>
    <property type="match status" value="1"/>
</dbReference>
<comment type="subcellular location">
    <subcellularLocation>
        <location evidence="7">Cytoplasm</location>
    </subcellularLocation>
</comment>
<dbReference type="Gene3D" id="3.40.50.1470">
    <property type="entry name" value="Peptidyl-tRNA hydrolase"/>
    <property type="match status" value="1"/>
</dbReference>
<keyword evidence="7" id="KW-0963">Cytoplasm</keyword>
<feature type="active site" description="Proton acceptor" evidence="7">
    <location>
        <position position="21"/>
    </location>
</feature>
<dbReference type="GO" id="GO:0072344">
    <property type="term" value="P:rescue of stalled ribosome"/>
    <property type="evidence" value="ECO:0007669"/>
    <property type="project" value="UniProtKB-UniRule"/>
</dbReference>
<accession>A0A0R2RPG5</accession>
<feature type="site" description="Discriminates between blocked and unblocked aminoacyl-tRNA" evidence="7">
    <location>
        <position position="11"/>
    </location>
</feature>
<feature type="site" description="Stabilizes the basic form of H active site to accept a proton" evidence="7">
    <location>
        <position position="91"/>
    </location>
</feature>
<evidence type="ECO:0000313" key="10">
    <source>
        <dbReference type="EMBL" id="KRO62051.1"/>
    </source>
</evidence>
<feature type="binding site" evidence="7">
    <location>
        <position position="64"/>
    </location>
    <ligand>
        <name>tRNA</name>
        <dbReference type="ChEBI" id="CHEBI:17843"/>
    </ligand>
</feature>
<evidence type="ECO:0000256" key="4">
    <source>
        <dbReference type="ARBA" id="ARBA00022884"/>
    </source>
</evidence>
<comment type="similarity">
    <text evidence="5 7 9">Belongs to the PTH family.</text>
</comment>
<feature type="binding site" evidence="7">
    <location>
        <position position="66"/>
    </location>
    <ligand>
        <name>tRNA</name>
        <dbReference type="ChEBI" id="CHEBI:17843"/>
    </ligand>
</feature>
<dbReference type="AlphaFoldDB" id="A0A0R2RPG5"/>
<comment type="caution">
    <text evidence="7">Lacks conserved residue(s) required for the propagation of feature annotation.</text>
</comment>
<comment type="function">
    <text evidence="7">Hydrolyzes ribosome-free peptidyl-tRNAs (with 1 or more amino acids incorporated), which drop off the ribosome during protein synthesis, or as a result of ribosome stalling.</text>
</comment>
<proteinExistence type="inferred from homology"/>
<keyword evidence="3 7" id="KW-0378">Hydrolase</keyword>
<dbReference type="Proteomes" id="UP000051269">
    <property type="component" value="Unassembled WGS sequence"/>
</dbReference>
<comment type="catalytic activity">
    <reaction evidence="7 8">
        <text>an N-acyl-L-alpha-aminoacyl-tRNA + H2O = an N-acyl-L-amino acid + a tRNA + H(+)</text>
        <dbReference type="Rhea" id="RHEA:54448"/>
        <dbReference type="Rhea" id="RHEA-COMP:10123"/>
        <dbReference type="Rhea" id="RHEA-COMP:13883"/>
        <dbReference type="ChEBI" id="CHEBI:15377"/>
        <dbReference type="ChEBI" id="CHEBI:15378"/>
        <dbReference type="ChEBI" id="CHEBI:59874"/>
        <dbReference type="ChEBI" id="CHEBI:78442"/>
        <dbReference type="ChEBI" id="CHEBI:138191"/>
        <dbReference type="EC" id="3.1.1.29"/>
    </reaction>
</comment>
<feature type="binding site" evidence="7">
    <location>
        <position position="16"/>
    </location>
    <ligand>
        <name>tRNA</name>
        <dbReference type="ChEBI" id="CHEBI:17843"/>
    </ligand>
</feature>
<dbReference type="EC" id="3.1.1.29" evidence="1 7"/>
<sequence>MEIGLVAGLGNEGKPYEGTRHNFGFEVVDRIAATHNLRWERCRYAEGWAARTPENLILLKPSTMMNASGEAIRAALAWWKVSQENFMVIMDDVDLPLGKLRLRAEGSSGGHRGLDSIETLLGTKAYPRLRGGVGRPAESVATAEHVLDKFTSDERPVVDRMVVAAVEAVEIWRQKGWKAALPLGNRKVEA</sequence>
<dbReference type="PANTHER" id="PTHR17224:SF1">
    <property type="entry name" value="PEPTIDYL-TRNA HYDROLASE"/>
    <property type="match status" value="1"/>
</dbReference>
<dbReference type="HAMAP" id="MF_00083">
    <property type="entry name" value="Pept_tRNA_hydro_bact"/>
    <property type="match status" value="1"/>
</dbReference>
<protein>
    <recommendedName>
        <fullName evidence="6 7">Peptidyl-tRNA hydrolase</fullName>
        <shortName evidence="7">Pth</shortName>
        <ecNumber evidence="1 7">3.1.1.29</ecNumber>
    </recommendedName>
</protein>
<evidence type="ECO:0000256" key="3">
    <source>
        <dbReference type="ARBA" id="ARBA00022801"/>
    </source>
</evidence>
<evidence type="ECO:0000256" key="5">
    <source>
        <dbReference type="ARBA" id="ARBA00038063"/>
    </source>
</evidence>
<keyword evidence="4 7" id="KW-0694">RNA-binding</keyword>
<comment type="caution">
    <text evidence="10">The sequence shown here is derived from an EMBL/GenBank/DDBJ whole genome shotgun (WGS) entry which is preliminary data.</text>
</comment>
<dbReference type="Pfam" id="PF01195">
    <property type="entry name" value="Pept_tRNA_hydro"/>
    <property type="match status" value="1"/>
</dbReference>
<dbReference type="InterPro" id="IPR018171">
    <property type="entry name" value="Pept_tRNA_hydro_CS"/>
</dbReference>
<evidence type="ECO:0000256" key="9">
    <source>
        <dbReference type="RuleBase" id="RU004320"/>
    </source>
</evidence>
<evidence type="ECO:0000256" key="1">
    <source>
        <dbReference type="ARBA" id="ARBA00013260"/>
    </source>
</evidence>
<name>A0A0R2RPG5_9BACT</name>
<comment type="function">
    <text evidence="7">Catalyzes the release of premature peptidyl moieties from peptidyl-tRNA molecules trapped in stalled 50S ribosomal subunits, and thus maintains levels of free tRNAs and 50S ribosomes.</text>
</comment>
<reference evidence="10 11" key="1">
    <citation type="submission" date="2015-10" db="EMBL/GenBank/DDBJ databases">
        <title>Metagenome-Assembled Genomes uncover a global brackish microbiome.</title>
        <authorList>
            <person name="Hugerth L.W."/>
            <person name="Larsson J."/>
            <person name="Alneberg J."/>
            <person name="Lindh M.V."/>
            <person name="Legrand C."/>
            <person name="Pinhassi J."/>
            <person name="Andersson A.F."/>
        </authorList>
    </citation>
    <scope>NUCLEOTIDE SEQUENCE [LARGE SCALE GENOMIC DNA]</scope>
    <source>
        <strain evidence="10">BACL18 MAG-120507-bin52</strain>
    </source>
</reference>
<dbReference type="GO" id="GO:0004045">
    <property type="term" value="F:peptidyl-tRNA hydrolase activity"/>
    <property type="evidence" value="ECO:0007669"/>
    <property type="project" value="UniProtKB-UniRule"/>
</dbReference>
<dbReference type="GO" id="GO:0006515">
    <property type="term" value="P:protein quality control for misfolded or incompletely synthesized proteins"/>
    <property type="evidence" value="ECO:0007669"/>
    <property type="project" value="UniProtKB-UniRule"/>
</dbReference>
<evidence type="ECO:0000313" key="11">
    <source>
        <dbReference type="Proteomes" id="UP000051269"/>
    </source>
</evidence>
<organism evidence="10 11">
    <name type="scientific">Verrucomicrobia subdivision 6 bacterium BACL9 MAG-120507-bin52</name>
    <dbReference type="NCBI Taxonomy" id="1655590"/>
    <lineage>
        <taxon>Bacteria</taxon>
        <taxon>Pseudomonadati</taxon>
        <taxon>Verrucomicrobiota</taxon>
        <taxon>Verrucomicrobiia</taxon>
        <taxon>Verrucomicrobiales</taxon>
        <taxon>Verrucomicrobia subdivision 6</taxon>
    </lineage>
</organism>
<dbReference type="SUPFAM" id="SSF53178">
    <property type="entry name" value="Peptidyl-tRNA hydrolase-like"/>
    <property type="match status" value="1"/>
</dbReference>
<gene>
    <name evidence="7" type="primary">pth</name>
    <name evidence="10" type="ORF">ABR82_06585</name>
</gene>
<dbReference type="PROSITE" id="PS01195">
    <property type="entry name" value="PEPT_TRNA_HYDROL_1"/>
    <property type="match status" value="1"/>
</dbReference>
<dbReference type="GO" id="GO:0005737">
    <property type="term" value="C:cytoplasm"/>
    <property type="evidence" value="ECO:0007669"/>
    <property type="project" value="UniProtKB-SubCell"/>
</dbReference>
<keyword evidence="2 7" id="KW-0820">tRNA-binding</keyword>
<evidence type="ECO:0000256" key="6">
    <source>
        <dbReference type="ARBA" id="ARBA00050038"/>
    </source>
</evidence>
<dbReference type="NCBIfam" id="TIGR00447">
    <property type="entry name" value="pth"/>
    <property type="match status" value="1"/>
</dbReference>
<dbReference type="CDD" id="cd00462">
    <property type="entry name" value="PTH"/>
    <property type="match status" value="1"/>
</dbReference>
<dbReference type="GO" id="GO:0000049">
    <property type="term" value="F:tRNA binding"/>
    <property type="evidence" value="ECO:0007669"/>
    <property type="project" value="UniProtKB-UniRule"/>
</dbReference>
<evidence type="ECO:0000256" key="2">
    <source>
        <dbReference type="ARBA" id="ARBA00022555"/>
    </source>
</evidence>
<dbReference type="InterPro" id="IPR036416">
    <property type="entry name" value="Pept_tRNA_hydro_sf"/>
</dbReference>
<dbReference type="InterPro" id="IPR001328">
    <property type="entry name" value="Pept_tRNA_hydro"/>
</dbReference>
<evidence type="ECO:0000256" key="8">
    <source>
        <dbReference type="RuleBase" id="RU000673"/>
    </source>
</evidence>
<evidence type="ECO:0000256" key="7">
    <source>
        <dbReference type="HAMAP-Rule" id="MF_00083"/>
    </source>
</evidence>
<comment type="subunit">
    <text evidence="7">Monomer.</text>
</comment>